<keyword evidence="13" id="KW-1185">Reference proteome</keyword>
<dbReference type="InterPro" id="IPR010065">
    <property type="entry name" value="AA_ABC_transptr_permease_3TM"/>
</dbReference>
<dbReference type="GO" id="GO:0043190">
    <property type="term" value="C:ATP-binding cassette (ABC) transporter complex"/>
    <property type="evidence" value="ECO:0007669"/>
    <property type="project" value="InterPro"/>
</dbReference>
<dbReference type="KEGG" id="sth:STH2622"/>
<dbReference type="SUPFAM" id="SSF161098">
    <property type="entry name" value="MetI-like"/>
    <property type="match status" value="1"/>
</dbReference>
<feature type="transmembrane region" description="Helical" evidence="9">
    <location>
        <begin position="119"/>
        <end position="142"/>
    </location>
</feature>
<feature type="domain" description="ABC transmembrane type-1" evidence="11">
    <location>
        <begin position="60"/>
        <end position="254"/>
    </location>
</feature>
<keyword evidence="5 9" id="KW-0812">Transmembrane</keyword>
<dbReference type="Gene3D" id="1.10.3720.10">
    <property type="entry name" value="MetI-like"/>
    <property type="match status" value="1"/>
</dbReference>
<organism evidence="12 13">
    <name type="scientific">Symbiobacterium thermophilum (strain DSM 24528 / JCM 14929 / IAM 14863 / T)</name>
    <dbReference type="NCBI Taxonomy" id="292459"/>
    <lineage>
        <taxon>Bacteria</taxon>
        <taxon>Bacillati</taxon>
        <taxon>Bacillota</taxon>
        <taxon>Clostridia</taxon>
        <taxon>Eubacteriales</taxon>
        <taxon>Symbiobacteriaceae</taxon>
        <taxon>Symbiobacterium</taxon>
    </lineage>
</organism>
<dbReference type="InterPro" id="IPR035906">
    <property type="entry name" value="MetI-like_sf"/>
</dbReference>
<keyword evidence="4" id="KW-1003">Cell membrane</keyword>
<reference evidence="12 13" key="1">
    <citation type="journal article" date="2004" name="Nucleic Acids Res.">
        <title>Genome sequence of Symbiobacterium thermophilum, an uncultivable bacterium that depends on microbial commensalism.</title>
        <authorList>
            <person name="Ueda K."/>
            <person name="Yamashita A."/>
            <person name="Ishikawa J."/>
            <person name="Shimada M."/>
            <person name="Watsuji T."/>
            <person name="Morimura K."/>
            <person name="Ikeda H."/>
            <person name="Hattori M."/>
            <person name="Beppu T."/>
        </authorList>
    </citation>
    <scope>NUCLEOTIDE SEQUENCE [LARGE SCALE GENOMIC DNA]</scope>
    <source>
        <strain evidence="13">T / IAM 14863</strain>
    </source>
</reference>
<feature type="compositionally biased region" description="Basic residues" evidence="10">
    <location>
        <begin position="1"/>
        <end position="16"/>
    </location>
</feature>
<sequence>MRSTRWRRRPRSRPRSSSRSEDARGPQAARGTAVWGLFEGRSAMRWDVIPTFVPIIFEGVKITLQISALGILFGTLIGLVAGLLRSRKPSNLILWALYGLATLYVEVVRGTPFLVQLYLMYYGPFFLFGIDLPAMTAGTIALSLNSGAYVAEIFRGAIESIDRGQMEAGRSLGLTFAQTMRHIILPQAFRRALPPLANEFASLIKESSVISVLGVADIMFKTKTVGTAHFAMFQALLVAAVYYLVLTGITSQLVRLLERRLGKSDSRS</sequence>
<keyword evidence="3 9" id="KW-0813">Transport</keyword>
<dbReference type="InterPro" id="IPR000515">
    <property type="entry name" value="MetI-like"/>
</dbReference>
<name>Q67L39_SYMTH</name>
<dbReference type="Proteomes" id="UP000000417">
    <property type="component" value="Chromosome"/>
</dbReference>
<evidence type="ECO:0000256" key="3">
    <source>
        <dbReference type="ARBA" id="ARBA00022448"/>
    </source>
</evidence>
<evidence type="ECO:0000313" key="12">
    <source>
        <dbReference type="EMBL" id="BAD41607.1"/>
    </source>
</evidence>
<evidence type="ECO:0000256" key="5">
    <source>
        <dbReference type="ARBA" id="ARBA00022692"/>
    </source>
</evidence>
<evidence type="ECO:0000256" key="4">
    <source>
        <dbReference type="ARBA" id="ARBA00022475"/>
    </source>
</evidence>
<dbReference type="GO" id="GO:0006865">
    <property type="term" value="P:amino acid transport"/>
    <property type="evidence" value="ECO:0007669"/>
    <property type="project" value="UniProtKB-KW"/>
</dbReference>
<dbReference type="InterPro" id="IPR043429">
    <property type="entry name" value="ArtM/GltK/GlnP/TcyL/YhdX-like"/>
</dbReference>
<dbReference type="FunFam" id="1.10.3720.10:FF:000033">
    <property type="entry name" value="Polar amino acid ABC transporter permease"/>
    <property type="match status" value="1"/>
</dbReference>
<dbReference type="eggNOG" id="COG0765">
    <property type="taxonomic scope" value="Bacteria"/>
</dbReference>
<evidence type="ECO:0000256" key="9">
    <source>
        <dbReference type="RuleBase" id="RU363032"/>
    </source>
</evidence>
<keyword evidence="8 9" id="KW-0472">Membrane</keyword>
<dbReference type="PANTHER" id="PTHR30614">
    <property type="entry name" value="MEMBRANE COMPONENT OF AMINO ACID ABC TRANSPORTER"/>
    <property type="match status" value="1"/>
</dbReference>
<comment type="similarity">
    <text evidence="2">Belongs to the binding-protein-dependent transport system permease family. HisMQ subfamily.</text>
</comment>
<dbReference type="Pfam" id="PF00528">
    <property type="entry name" value="BPD_transp_1"/>
    <property type="match status" value="1"/>
</dbReference>
<protein>
    <submittedName>
        <fullName evidence="12">Amino acid ABC transporter permease protein</fullName>
    </submittedName>
</protein>
<evidence type="ECO:0000313" key="13">
    <source>
        <dbReference type="Proteomes" id="UP000000417"/>
    </source>
</evidence>
<dbReference type="STRING" id="292459.STH2622"/>
<evidence type="ECO:0000256" key="1">
    <source>
        <dbReference type="ARBA" id="ARBA00004651"/>
    </source>
</evidence>
<evidence type="ECO:0000256" key="2">
    <source>
        <dbReference type="ARBA" id="ARBA00010072"/>
    </source>
</evidence>
<evidence type="ECO:0000256" key="10">
    <source>
        <dbReference type="SAM" id="MobiDB-lite"/>
    </source>
</evidence>
<dbReference type="NCBIfam" id="TIGR01726">
    <property type="entry name" value="HEQRo_perm_3TM"/>
    <property type="match status" value="1"/>
</dbReference>
<keyword evidence="7 9" id="KW-1133">Transmembrane helix</keyword>
<dbReference type="CDD" id="cd06261">
    <property type="entry name" value="TM_PBP2"/>
    <property type="match status" value="1"/>
</dbReference>
<dbReference type="PANTHER" id="PTHR30614:SF20">
    <property type="entry name" value="GLUTAMINE TRANSPORT SYSTEM PERMEASE PROTEIN GLNP"/>
    <property type="match status" value="1"/>
</dbReference>
<gene>
    <name evidence="12" type="ordered locus">STH2622</name>
</gene>
<evidence type="ECO:0000256" key="6">
    <source>
        <dbReference type="ARBA" id="ARBA00022970"/>
    </source>
</evidence>
<dbReference type="HOGENOM" id="CLU_019602_1_1_9"/>
<dbReference type="AlphaFoldDB" id="Q67L39"/>
<feature type="region of interest" description="Disordered" evidence="10">
    <location>
        <begin position="1"/>
        <end position="27"/>
    </location>
</feature>
<accession>Q67L39</accession>
<evidence type="ECO:0000256" key="8">
    <source>
        <dbReference type="ARBA" id="ARBA00023136"/>
    </source>
</evidence>
<keyword evidence="6" id="KW-0029">Amino-acid transport</keyword>
<feature type="transmembrane region" description="Helical" evidence="9">
    <location>
        <begin position="62"/>
        <end position="84"/>
    </location>
</feature>
<feature type="transmembrane region" description="Helical" evidence="9">
    <location>
        <begin position="90"/>
        <end position="107"/>
    </location>
</feature>
<evidence type="ECO:0000259" key="11">
    <source>
        <dbReference type="PROSITE" id="PS50928"/>
    </source>
</evidence>
<dbReference type="PROSITE" id="PS50928">
    <property type="entry name" value="ABC_TM1"/>
    <property type="match status" value="1"/>
</dbReference>
<dbReference type="EMBL" id="AP006840">
    <property type="protein sequence ID" value="BAD41607.1"/>
    <property type="molecule type" value="Genomic_DNA"/>
</dbReference>
<feature type="transmembrane region" description="Helical" evidence="9">
    <location>
        <begin position="231"/>
        <end position="257"/>
    </location>
</feature>
<evidence type="ECO:0000256" key="7">
    <source>
        <dbReference type="ARBA" id="ARBA00022989"/>
    </source>
</evidence>
<comment type="subcellular location">
    <subcellularLocation>
        <location evidence="1 9">Cell membrane</location>
        <topology evidence="1 9">Multi-pass membrane protein</topology>
    </subcellularLocation>
</comment>
<proteinExistence type="inferred from homology"/>
<dbReference type="GO" id="GO:0022857">
    <property type="term" value="F:transmembrane transporter activity"/>
    <property type="evidence" value="ECO:0007669"/>
    <property type="project" value="InterPro"/>
</dbReference>